<dbReference type="EMBL" id="PFAZ01000001">
    <property type="protein sequence ID" value="PIR89387.1"/>
    <property type="molecule type" value="Genomic_DNA"/>
</dbReference>
<evidence type="ECO:0000313" key="2">
    <source>
        <dbReference type="EMBL" id="PIR89387.1"/>
    </source>
</evidence>
<accession>A0A2H0USM5</accession>
<organism evidence="2 3">
    <name type="scientific">Candidatus Harrisonbacteria bacterium CG10_big_fil_rev_8_21_14_0_10_40_38</name>
    <dbReference type="NCBI Taxonomy" id="1974583"/>
    <lineage>
        <taxon>Bacteria</taxon>
        <taxon>Candidatus Harrisoniibacteriota</taxon>
    </lineage>
</organism>
<evidence type="ECO:0000313" key="3">
    <source>
        <dbReference type="Proteomes" id="UP000231157"/>
    </source>
</evidence>
<feature type="transmembrane region" description="Helical" evidence="1">
    <location>
        <begin position="7"/>
        <end position="27"/>
    </location>
</feature>
<dbReference type="AlphaFoldDB" id="A0A2H0USM5"/>
<name>A0A2H0USM5_9BACT</name>
<keyword evidence="1" id="KW-0812">Transmembrane</keyword>
<evidence type="ECO:0000256" key="1">
    <source>
        <dbReference type="SAM" id="Phobius"/>
    </source>
</evidence>
<protein>
    <submittedName>
        <fullName evidence="2">Uncharacterized protein</fullName>
    </submittedName>
</protein>
<comment type="caution">
    <text evidence="2">The sequence shown here is derived from an EMBL/GenBank/DDBJ whole genome shotgun (WGS) entry which is preliminary data.</text>
</comment>
<reference evidence="3" key="1">
    <citation type="submission" date="2017-09" db="EMBL/GenBank/DDBJ databases">
        <title>Depth-based differentiation of microbial function through sediment-hosted aquifers and enrichment of novel symbionts in the deep terrestrial subsurface.</title>
        <authorList>
            <person name="Probst A.J."/>
            <person name="Ladd B."/>
            <person name="Jarett J.K."/>
            <person name="Geller-Mcgrath D.E."/>
            <person name="Sieber C.M.K."/>
            <person name="Emerson J.B."/>
            <person name="Anantharaman K."/>
            <person name="Thomas B.C."/>
            <person name="Malmstrom R."/>
            <person name="Stieglmeier M."/>
            <person name="Klingl A."/>
            <person name="Woyke T."/>
            <person name="Ryan C.M."/>
            <person name="Banfield J.F."/>
        </authorList>
    </citation>
    <scope>NUCLEOTIDE SEQUENCE [LARGE SCALE GENOMIC DNA]</scope>
</reference>
<sequence length="188" mass="20358">MNPKRFFIGRTIGLLVVLALVGIFFLIKPSTKTPDNTDKTGIQGYKDATYNIDGLSVKLVNGYAEDEAAPDSAEKIITKYFGNEAKGDLNGDGLEDVVFLLTQTSGGTGTFYYVVVATQIPVKSMGYIGTNAVLLGDRIAPQTTEIRDGKIIVNYADRGPSEPMSAKPTIGVSKYLIIENNRLVETQQ</sequence>
<proteinExistence type="predicted"/>
<dbReference type="Proteomes" id="UP000231157">
    <property type="component" value="Unassembled WGS sequence"/>
</dbReference>
<gene>
    <name evidence="2" type="ORF">COU07_00610</name>
</gene>
<keyword evidence="1" id="KW-0472">Membrane</keyword>
<keyword evidence="1" id="KW-1133">Transmembrane helix</keyword>